<evidence type="ECO:0000259" key="7">
    <source>
        <dbReference type="PROSITE" id="PS50850"/>
    </source>
</evidence>
<dbReference type="CDD" id="cd17325">
    <property type="entry name" value="MFS_MdtG_SLC18_like"/>
    <property type="match status" value="1"/>
</dbReference>
<dbReference type="PROSITE" id="PS50850">
    <property type="entry name" value="MFS"/>
    <property type="match status" value="1"/>
</dbReference>
<organism evidence="8 9">
    <name type="scientific">Truncatella angustata</name>
    <dbReference type="NCBI Taxonomy" id="152316"/>
    <lineage>
        <taxon>Eukaryota</taxon>
        <taxon>Fungi</taxon>
        <taxon>Dikarya</taxon>
        <taxon>Ascomycota</taxon>
        <taxon>Pezizomycotina</taxon>
        <taxon>Sordariomycetes</taxon>
        <taxon>Xylariomycetidae</taxon>
        <taxon>Amphisphaeriales</taxon>
        <taxon>Sporocadaceae</taxon>
        <taxon>Truncatella</taxon>
    </lineage>
</organism>
<keyword evidence="3 6" id="KW-0812">Transmembrane</keyword>
<feature type="transmembrane region" description="Helical" evidence="6">
    <location>
        <begin position="64"/>
        <end position="81"/>
    </location>
</feature>
<keyword evidence="4 6" id="KW-1133">Transmembrane helix</keyword>
<keyword evidence="9" id="KW-1185">Reference proteome</keyword>
<dbReference type="SUPFAM" id="SSF103473">
    <property type="entry name" value="MFS general substrate transporter"/>
    <property type="match status" value="1"/>
</dbReference>
<comment type="caution">
    <text evidence="8">The sequence shown here is derived from an EMBL/GenBank/DDBJ whole genome shotgun (WGS) entry which is preliminary data.</text>
</comment>
<evidence type="ECO:0000256" key="6">
    <source>
        <dbReference type="SAM" id="Phobius"/>
    </source>
</evidence>
<dbReference type="OrthoDB" id="5086884at2759"/>
<feature type="transmembrane region" description="Helical" evidence="6">
    <location>
        <begin position="121"/>
        <end position="141"/>
    </location>
</feature>
<feature type="transmembrane region" description="Helical" evidence="6">
    <location>
        <begin position="341"/>
        <end position="359"/>
    </location>
</feature>
<keyword evidence="5 6" id="KW-0472">Membrane</keyword>
<dbReference type="InterPro" id="IPR011701">
    <property type="entry name" value="MFS"/>
</dbReference>
<accession>A0A9P8UGZ0</accession>
<keyword evidence="2" id="KW-0813">Transport</keyword>
<proteinExistence type="predicted"/>
<dbReference type="AlphaFoldDB" id="A0A9P8UGZ0"/>
<evidence type="ECO:0000256" key="4">
    <source>
        <dbReference type="ARBA" id="ARBA00022989"/>
    </source>
</evidence>
<comment type="subcellular location">
    <subcellularLocation>
        <location evidence="1">Membrane</location>
        <topology evidence="1">Multi-pass membrane protein</topology>
    </subcellularLocation>
</comment>
<dbReference type="Pfam" id="PF07690">
    <property type="entry name" value="MFS_1"/>
    <property type="match status" value="1"/>
</dbReference>
<dbReference type="Proteomes" id="UP000758603">
    <property type="component" value="Unassembled WGS sequence"/>
</dbReference>
<evidence type="ECO:0000256" key="5">
    <source>
        <dbReference type="ARBA" id="ARBA00023136"/>
    </source>
</evidence>
<evidence type="ECO:0000256" key="3">
    <source>
        <dbReference type="ARBA" id="ARBA00022692"/>
    </source>
</evidence>
<dbReference type="InterPro" id="IPR020846">
    <property type="entry name" value="MFS_dom"/>
</dbReference>
<evidence type="ECO:0000313" key="8">
    <source>
        <dbReference type="EMBL" id="KAH6652001.1"/>
    </source>
</evidence>
<evidence type="ECO:0000256" key="2">
    <source>
        <dbReference type="ARBA" id="ARBA00022448"/>
    </source>
</evidence>
<feature type="transmembrane region" description="Helical" evidence="6">
    <location>
        <begin position="379"/>
        <end position="405"/>
    </location>
</feature>
<dbReference type="PANTHER" id="PTHR23506">
    <property type="entry name" value="GH10249P"/>
    <property type="match status" value="1"/>
</dbReference>
<dbReference type="InterPro" id="IPR050930">
    <property type="entry name" value="MFS_Vesicular_Transporter"/>
</dbReference>
<evidence type="ECO:0000256" key="1">
    <source>
        <dbReference type="ARBA" id="ARBA00004141"/>
    </source>
</evidence>
<reference evidence="8" key="1">
    <citation type="journal article" date="2021" name="Nat. Commun.">
        <title>Genetic determinants of endophytism in the Arabidopsis root mycobiome.</title>
        <authorList>
            <person name="Mesny F."/>
            <person name="Miyauchi S."/>
            <person name="Thiergart T."/>
            <person name="Pickel B."/>
            <person name="Atanasova L."/>
            <person name="Karlsson M."/>
            <person name="Huettel B."/>
            <person name="Barry K.W."/>
            <person name="Haridas S."/>
            <person name="Chen C."/>
            <person name="Bauer D."/>
            <person name="Andreopoulos W."/>
            <person name="Pangilinan J."/>
            <person name="LaButti K."/>
            <person name="Riley R."/>
            <person name="Lipzen A."/>
            <person name="Clum A."/>
            <person name="Drula E."/>
            <person name="Henrissat B."/>
            <person name="Kohler A."/>
            <person name="Grigoriev I.V."/>
            <person name="Martin F.M."/>
            <person name="Hacquard S."/>
        </authorList>
    </citation>
    <scope>NUCLEOTIDE SEQUENCE</scope>
    <source>
        <strain evidence="8">MPI-SDFR-AT-0073</strain>
    </source>
</reference>
<feature type="transmembrane region" description="Helical" evidence="6">
    <location>
        <begin position="21"/>
        <end position="44"/>
    </location>
</feature>
<dbReference type="GeneID" id="70134443"/>
<feature type="transmembrane region" description="Helical" evidence="6">
    <location>
        <begin position="426"/>
        <end position="448"/>
    </location>
</feature>
<feature type="transmembrane region" description="Helical" evidence="6">
    <location>
        <begin position="454"/>
        <end position="475"/>
    </location>
</feature>
<gene>
    <name evidence="8" type="ORF">BKA67DRAFT_626537</name>
</gene>
<protein>
    <submittedName>
        <fullName evidence="8">Major facilitator superfamily domain-containing protein</fullName>
    </submittedName>
</protein>
<name>A0A9P8UGZ0_9PEZI</name>
<dbReference type="GO" id="GO:0022857">
    <property type="term" value="F:transmembrane transporter activity"/>
    <property type="evidence" value="ECO:0007669"/>
    <property type="project" value="InterPro"/>
</dbReference>
<feature type="domain" description="Major facilitator superfamily (MFS) profile" evidence="7">
    <location>
        <begin position="22"/>
        <end position="479"/>
    </location>
</feature>
<evidence type="ECO:0000313" key="9">
    <source>
        <dbReference type="Proteomes" id="UP000758603"/>
    </source>
</evidence>
<dbReference type="EMBL" id="JAGPXC010000006">
    <property type="protein sequence ID" value="KAH6652001.1"/>
    <property type="molecule type" value="Genomic_DNA"/>
</dbReference>
<dbReference type="Gene3D" id="1.20.1250.20">
    <property type="entry name" value="MFS general substrate transporter like domains"/>
    <property type="match status" value="2"/>
</dbReference>
<dbReference type="PANTHER" id="PTHR23506:SF35">
    <property type="entry name" value="MAJOR FACILITATOR SUPERFAMILY (MFS) PROFILE DOMAIN-CONTAINING PROTEIN-RELATED"/>
    <property type="match status" value="1"/>
</dbReference>
<sequence>MSSERAEMRLLDYRWRSSTAFIIISITIALFAESFLYSFVVPILPYLLEVRNHVDPRDTVRLTYQILTSYGIVAVISGIAIGQSADHIKSRKLPLVLGLGVAFVGTVTLACATQLVSGVFIGRFLQAIGGTSAWIIGFATLRDTIEAKDMGKAFGLVSGFSSAGAMSGPAIAGLLLSLAGYWATWGAALLVLLLDIAMRLAMLERPKKASKASVQEAICEERNEPTSQPAGANEETGLLSDVHTQQYSTAVPRENLTKNDVMSTKSFYRVILGRPRVIVGLMCYMVYSSLHASYNTTIPTHVRSAFGWESLQTGLLFSALQGPTLILSPACGWLRDKVGTRLPTGVGFLLLAPLLWLLGAADQTRYPWAVSGEYAEVTYALTIVAIGCAQNLIASVGSIEITCAVDELERDQPGIFGPNGGYSRSYALSNMSYTMGFVLGPLISGSLADAIGYYHMNSIFSGVAALMSLLAFSFLEGKSPVQRKGDDVNPDAT</sequence>
<dbReference type="GO" id="GO:0016020">
    <property type="term" value="C:membrane"/>
    <property type="evidence" value="ECO:0007669"/>
    <property type="project" value="UniProtKB-SubCell"/>
</dbReference>
<feature type="transmembrane region" description="Helical" evidence="6">
    <location>
        <begin position="182"/>
        <end position="201"/>
    </location>
</feature>
<feature type="transmembrane region" description="Helical" evidence="6">
    <location>
        <begin position="93"/>
        <end position="115"/>
    </location>
</feature>
<dbReference type="RefSeq" id="XP_045956279.1">
    <property type="nucleotide sequence ID" value="XM_046105552.1"/>
</dbReference>
<feature type="transmembrane region" description="Helical" evidence="6">
    <location>
        <begin position="153"/>
        <end position="176"/>
    </location>
</feature>
<dbReference type="InterPro" id="IPR036259">
    <property type="entry name" value="MFS_trans_sf"/>
</dbReference>